<sequence>MVLPKRAEKEKEKATTVAPELESEPAPGVSTEERDEVAPQLAVQKKPVKARLLRARKGVATETSVVDIAQYAFIFVWFLCTGLERTV</sequence>
<evidence type="ECO:0000313" key="3">
    <source>
        <dbReference type="Proteomes" id="UP000092154"/>
    </source>
</evidence>
<keyword evidence="3" id="KW-1185">Reference proteome</keyword>
<gene>
    <name evidence="2" type="ORF">K503DRAFT_806645</name>
</gene>
<dbReference type="EMBL" id="KV449846">
    <property type="protein sequence ID" value="OAX30857.1"/>
    <property type="molecule type" value="Genomic_DNA"/>
</dbReference>
<reference evidence="2 3" key="1">
    <citation type="submission" date="2016-06" db="EMBL/GenBank/DDBJ databases">
        <title>Comparative genomics of the ectomycorrhizal sister species Rhizopogon vinicolor and Rhizopogon vesiculosus (Basidiomycota: Boletales) reveals a divergence of the mating type B locus.</title>
        <authorList>
            <consortium name="DOE Joint Genome Institute"/>
            <person name="Mujic A.B."/>
            <person name="Kuo A."/>
            <person name="Tritt A."/>
            <person name="Lipzen A."/>
            <person name="Chen C."/>
            <person name="Johnson J."/>
            <person name="Sharma A."/>
            <person name="Barry K."/>
            <person name="Grigoriev I.V."/>
            <person name="Spatafora J.W."/>
        </authorList>
    </citation>
    <scope>NUCLEOTIDE SEQUENCE [LARGE SCALE GENOMIC DNA]</scope>
    <source>
        <strain evidence="2 3">AM-OR11-026</strain>
    </source>
</reference>
<dbReference type="AlphaFoldDB" id="A0A1B7ME25"/>
<dbReference type="InParanoid" id="A0A1B7ME25"/>
<feature type="compositionally biased region" description="Basic and acidic residues" evidence="1">
    <location>
        <begin position="1"/>
        <end position="14"/>
    </location>
</feature>
<protein>
    <submittedName>
        <fullName evidence="2">Uncharacterized protein</fullName>
    </submittedName>
</protein>
<proteinExistence type="predicted"/>
<evidence type="ECO:0000256" key="1">
    <source>
        <dbReference type="SAM" id="MobiDB-lite"/>
    </source>
</evidence>
<name>A0A1B7ME25_9AGAM</name>
<accession>A0A1B7ME25</accession>
<feature type="region of interest" description="Disordered" evidence="1">
    <location>
        <begin position="1"/>
        <end position="40"/>
    </location>
</feature>
<dbReference type="Proteomes" id="UP000092154">
    <property type="component" value="Unassembled WGS sequence"/>
</dbReference>
<evidence type="ECO:0000313" key="2">
    <source>
        <dbReference type="EMBL" id="OAX30857.1"/>
    </source>
</evidence>
<organism evidence="2 3">
    <name type="scientific">Rhizopogon vinicolor AM-OR11-026</name>
    <dbReference type="NCBI Taxonomy" id="1314800"/>
    <lineage>
        <taxon>Eukaryota</taxon>
        <taxon>Fungi</taxon>
        <taxon>Dikarya</taxon>
        <taxon>Basidiomycota</taxon>
        <taxon>Agaricomycotina</taxon>
        <taxon>Agaricomycetes</taxon>
        <taxon>Agaricomycetidae</taxon>
        <taxon>Boletales</taxon>
        <taxon>Suillineae</taxon>
        <taxon>Rhizopogonaceae</taxon>
        <taxon>Rhizopogon</taxon>
    </lineage>
</organism>